<keyword evidence="2" id="KW-1185">Reference proteome</keyword>
<dbReference type="Proteomes" id="UP000201728">
    <property type="component" value="Chromosome"/>
</dbReference>
<sequence length="411" mass="46190">MKTDGSTAFFVSQIIADYEKEIQQEEPFIQPATQYSNSELLKRLHHSKLHASGLNDIRCNELKKASSEINSAQSVSSVYYPFCGADVTHVFLLFPSCTSVIGFGRDEFGDISNLNYYNDNGDFVAVPLGYTSGFDSHKYHEAQGQKYPDSKYKVCPDILLRITQILGGKILSVGTKQIGKTENDIIHEIKFLLDDIERSFIYAQYEIYCDYRLPDESSPVRDFLLSQNPDALLLKAIPDILFAYPDGLAMAKASVMHESQLVLSDTRTYNWNKMAHQMEQPQPVFSHGEELKFLPLFFSFGYGRMLFIGNGSQLKGIPSKKTSAKVACSSQDSMITSTTARNAEKQKEIKSEVTTDKIASSLPEVMPKSNKGSRKHSAFFSPLKFLRNKLDKNKKLTLDISCSKDTSYNSL</sequence>
<gene>
    <name evidence="1" type="ORF">clem_05540</name>
</gene>
<reference evidence="2" key="1">
    <citation type="submission" date="2016-07" db="EMBL/GenBank/DDBJ databases">
        <authorList>
            <person name="Florea S."/>
            <person name="Webb J.S."/>
            <person name="Jaromczyk J."/>
            <person name="Schardl C.L."/>
        </authorList>
    </citation>
    <scope>NUCLEOTIDE SEQUENCE [LARGE SCALE GENOMIC DNA]</scope>
    <source>
        <strain evidence="2">CDC-D5610</strain>
    </source>
</reference>
<proteinExistence type="predicted"/>
<protein>
    <submittedName>
        <fullName evidence="1">Uncharacterized protein</fullName>
    </submittedName>
</protein>
<dbReference type="OrthoDB" id="5653274at2"/>
<accession>A0A222P1C9</accession>
<evidence type="ECO:0000313" key="2">
    <source>
        <dbReference type="Proteomes" id="UP000201728"/>
    </source>
</evidence>
<evidence type="ECO:0000313" key="1">
    <source>
        <dbReference type="EMBL" id="ASQ45664.1"/>
    </source>
</evidence>
<name>A0A222P1C9_9GAMM</name>
<dbReference type="AlphaFoldDB" id="A0A222P1C9"/>
<organism evidence="1 2">
    <name type="scientific">Legionella clemsonensis</name>
    <dbReference type="NCBI Taxonomy" id="1867846"/>
    <lineage>
        <taxon>Bacteria</taxon>
        <taxon>Pseudomonadati</taxon>
        <taxon>Pseudomonadota</taxon>
        <taxon>Gammaproteobacteria</taxon>
        <taxon>Legionellales</taxon>
        <taxon>Legionellaceae</taxon>
        <taxon>Legionella</taxon>
    </lineage>
</organism>
<dbReference type="EMBL" id="CP016397">
    <property type="protein sequence ID" value="ASQ45664.1"/>
    <property type="molecule type" value="Genomic_DNA"/>
</dbReference>
<dbReference type="RefSeq" id="WP_094090701.1">
    <property type="nucleotide sequence ID" value="NZ_CP016397.1"/>
</dbReference>
<dbReference type="KEGG" id="lcd:clem_05540"/>